<dbReference type="Proteomes" id="UP001218218">
    <property type="component" value="Unassembled WGS sequence"/>
</dbReference>
<reference evidence="1" key="1">
    <citation type="submission" date="2023-03" db="EMBL/GenBank/DDBJ databases">
        <title>Massive genome expansion in bonnet fungi (Mycena s.s.) driven by repeated elements and novel gene families across ecological guilds.</title>
        <authorList>
            <consortium name="Lawrence Berkeley National Laboratory"/>
            <person name="Harder C.B."/>
            <person name="Miyauchi S."/>
            <person name="Viragh M."/>
            <person name="Kuo A."/>
            <person name="Thoen E."/>
            <person name="Andreopoulos B."/>
            <person name="Lu D."/>
            <person name="Skrede I."/>
            <person name="Drula E."/>
            <person name="Henrissat B."/>
            <person name="Morin E."/>
            <person name="Kohler A."/>
            <person name="Barry K."/>
            <person name="LaButti K."/>
            <person name="Morin E."/>
            <person name="Salamov A."/>
            <person name="Lipzen A."/>
            <person name="Mereny Z."/>
            <person name="Hegedus B."/>
            <person name="Baldrian P."/>
            <person name="Stursova M."/>
            <person name="Weitz H."/>
            <person name="Taylor A."/>
            <person name="Grigoriev I.V."/>
            <person name="Nagy L.G."/>
            <person name="Martin F."/>
            <person name="Kauserud H."/>
        </authorList>
    </citation>
    <scope>NUCLEOTIDE SEQUENCE</scope>
    <source>
        <strain evidence="1">CBHHK002</strain>
    </source>
</reference>
<keyword evidence="2" id="KW-1185">Reference proteome</keyword>
<sequence length="433" mass="47742">MPVSFAVAAHPAKPYPFPEGRDGYTADEMLAKACKSQHATASELLQFSLPVDRETAGSGRDMSAKIPWLVPNPNGFVATLLDAYSQDRALVIRPDDVWLAILCQFNLFVNARAEVLRANFVAHEGKKELVIYVNEDGATRYTVEFGKIARQFTDLINKNVVDPALRAWATPNFTTTTVNDTTVGAVLLMATLKQYYEYKVMIFGCGIPRVVLDGERADWVNIFGRLEKLKEYGLETTAWYHLLRPVIGSFVAAFDDPTNAANANFWQRIAHYEAGGSGRGDYYTGWITAFTVFDKEGKWRGNPLTVNAIAPQIDPSALTAAEFWARYLDRHAHRDLVLDDTPYHRLAGSAIPPGFAEVDVIVIDNGVRFDCAMIGGHVAMRVGSSGDEALSVGGRDDTVAPMAGWWLFVKDEGAVKANAEKVAQEQKGSGLRW</sequence>
<dbReference type="InterPro" id="IPR025533">
    <property type="entry name" value="DUF4419"/>
</dbReference>
<evidence type="ECO:0000313" key="2">
    <source>
        <dbReference type="Proteomes" id="UP001218218"/>
    </source>
</evidence>
<name>A0AAD6ZNA6_9AGAR</name>
<evidence type="ECO:0000313" key="1">
    <source>
        <dbReference type="EMBL" id="KAJ7330978.1"/>
    </source>
</evidence>
<accession>A0AAD6ZNA6</accession>
<gene>
    <name evidence="1" type="ORF">DFH08DRAFT_940212</name>
</gene>
<organism evidence="1 2">
    <name type="scientific">Mycena albidolilacea</name>
    <dbReference type="NCBI Taxonomy" id="1033008"/>
    <lineage>
        <taxon>Eukaryota</taxon>
        <taxon>Fungi</taxon>
        <taxon>Dikarya</taxon>
        <taxon>Basidiomycota</taxon>
        <taxon>Agaricomycotina</taxon>
        <taxon>Agaricomycetes</taxon>
        <taxon>Agaricomycetidae</taxon>
        <taxon>Agaricales</taxon>
        <taxon>Marasmiineae</taxon>
        <taxon>Mycenaceae</taxon>
        <taxon>Mycena</taxon>
    </lineage>
</organism>
<comment type="caution">
    <text evidence="1">The sequence shown here is derived from an EMBL/GenBank/DDBJ whole genome shotgun (WGS) entry which is preliminary data.</text>
</comment>
<dbReference type="PANTHER" id="PTHR31252:SF11">
    <property type="entry name" value="DUF4419 DOMAIN-CONTAINING PROTEIN"/>
    <property type="match status" value="1"/>
</dbReference>
<proteinExistence type="predicted"/>
<dbReference type="AlphaFoldDB" id="A0AAD6ZNA6"/>
<protein>
    <submittedName>
        <fullName evidence="1">Uncharacterized protein</fullName>
    </submittedName>
</protein>
<dbReference type="Pfam" id="PF14388">
    <property type="entry name" value="DUF4419"/>
    <property type="match status" value="1"/>
</dbReference>
<dbReference type="EMBL" id="JARIHO010000036">
    <property type="protein sequence ID" value="KAJ7330978.1"/>
    <property type="molecule type" value="Genomic_DNA"/>
</dbReference>
<dbReference type="PANTHER" id="PTHR31252">
    <property type="entry name" value="DUF4419 DOMAIN-CONTAINING PROTEIN"/>
    <property type="match status" value="1"/>
</dbReference>